<keyword evidence="3" id="KW-0378">Hydrolase</keyword>
<evidence type="ECO:0000313" key="6">
    <source>
        <dbReference type="EMBL" id="EEE63747.1"/>
    </source>
</evidence>
<reference evidence="6" key="2">
    <citation type="submission" date="2008-12" db="EMBL/GenBank/DDBJ databases">
        <title>Improved gene annotation of the rice (Oryza sativa) genomes.</title>
        <authorList>
            <person name="Wang J."/>
            <person name="Li R."/>
            <person name="Fan W."/>
            <person name="Huang Q."/>
            <person name="Zhang J."/>
            <person name="Zhou Y."/>
            <person name="Hu Y."/>
            <person name="Zi S."/>
            <person name="Li J."/>
            <person name="Ni P."/>
            <person name="Zheng H."/>
            <person name="Zhang Y."/>
            <person name="Zhao M."/>
            <person name="Hao Q."/>
            <person name="McDermott J."/>
            <person name="Samudrala R."/>
            <person name="Kristiansen K."/>
            <person name="Wong G.K.-S."/>
        </authorList>
    </citation>
    <scope>NUCLEOTIDE SEQUENCE</scope>
</reference>
<evidence type="ECO:0000256" key="1">
    <source>
        <dbReference type="ARBA" id="ARBA00005234"/>
    </source>
</evidence>
<evidence type="ECO:0000259" key="5">
    <source>
        <dbReference type="PROSITE" id="PS50600"/>
    </source>
</evidence>
<proteinExistence type="inferred from homology"/>
<dbReference type="AlphaFoldDB" id="B9FPM8"/>
<dbReference type="PROSITE" id="PS50600">
    <property type="entry name" value="ULP_PROTEASE"/>
    <property type="match status" value="1"/>
</dbReference>
<dbReference type="InterPro" id="IPR038765">
    <property type="entry name" value="Papain-like_cys_pep_sf"/>
</dbReference>
<sequence length="638" mass="70385">MGIGGSYGPVIVALAIIATLTVASIAVGQLCVGRGTPIKPGQGMGAFVKKSIGGNKAAYDDALPEKKKEEDVENATVEEVEKSEPPKVEEDDDGSSSQDGSGRGWSMVPTHVGGRLANGAGWPMELPKWRAVVTEKWIMANLRHQDSVVVHGGGIAGQSHSSLPLDLVVILDCIEGNDLQVNEAGRMYLYNDDKVKGLLKENPNDMIKKWRGRMTSKPLEAFIFKKWEDTCYAKFVEVPERIEVPKGTEMPKRIEVLERTEVIEIFIPIVNEGHWSLVVVTIKPEHVYILDSEPLRHQSEAAAVIDRLTEHLSSKHVIDIFGYPKDTPNVKPQDNNWACGFHVLLYIKGFENRDIFDINEEAVFKFRMKLSVELRHHKMNRARAVGPIHIRPKEGKGASRDAYIYMEESIAASAEDNQEEAEVKGKDASGNDKKSAGSNQEEEDASGNDEKSAGSNQEEEDAEVKGKDASGKPAGEDDDNALISPQDKRTRRKTTPSSSFHEPPKFEVATQLTATKTAEVIVPIFQHEEWTVFFVDTCSSNQVSVLISTTTKLGASEIEKSARTFAEQAHDGFMHGGYASPFPVLDQIRAATVFIKSRPCTLATMVYLERYNGYEASLPPASVFPLNTTFMFPTSHCK</sequence>
<gene>
    <name evidence="6" type="ORF">OsJ_18566</name>
</gene>
<feature type="compositionally biased region" description="Basic and acidic residues" evidence="4">
    <location>
        <begin position="79"/>
        <end position="88"/>
    </location>
</feature>
<evidence type="ECO:0000256" key="4">
    <source>
        <dbReference type="SAM" id="MobiDB-lite"/>
    </source>
</evidence>
<accession>B9FPM8</accession>
<organism evidence="6">
    <name type="scientific">Oryza sativa subsp. japonica</name>
    <name type="common">Rice</name>
    <dbReference type="NCBI Taxonomy" id="39947"/>
    <lineage>
        <taxon>Eukaryota</taxon>
        <taxon>Viridiplantae</taxon>
        <taxon>Streptophyta</taxon>
        <taxon>Embryophyta</taxon>
        <taxon>Tracheophyta</taxon>
        <taxon>Spermatophyta</taxon>
        <taxon>Magnoliopsida</taxon>
        <taxon>Liliopsida</taxon>
        <taxon>Poales</taxon>
        <taxon>Poaceae</taxon>
        <taxon>BOP clade</taxon>
        <taxon>Oryzoideae</taxon>
        <taxon>Oryzeae</taxon>
        <taxon>Oryzinae</taxon>
        <taxon>Oryza</taxon>
        <taxon>Oryza sativa</taxon>
    </lineage>
</organism>
<name>B9FPM8_ORYSJ</name>
<protein>
    <recommendedName>
        <fullName evidence="5">Ubiquitin-like protease family profile domain-containing protein</fullName>
    </recommendedName>
</protein>
<dbReference type="GO" id="GO:0006508">
    <property type="term" value="P:proteolysis"/>
    <property type="evidence" value="ECO:0007669"/>
    <property type="project" value="UniProtKB-KW"/>
</dbReference>
<dbReference type="Gene3D" id="3.40.395.10">
    <property type="entry name" value="Adenoviral Proteinase, Chain A"/>
    <property type="match status" value="1"/>
</dbReference>
<dbReference type="InterPro" id="IPR003653">
    <property type="entry name" value="Peptidase_C48_C"/>
</dbReference>
<feature type="region of interest" description="Disordered" evidence="4">
    <location>
        <begin position="60"/>
        <end position="110"/>
    </location>
</feature>
<reference evidence="6" key="1">
    <citation type="journal article" date="2005" name="PLoS Biol.">
        <title>The genomes of Oryza sativa: a history of duplications.</title>
        <authorList>
            <person name="Yu J."/>
            <person name="Wang J."/>
            <person name="Lin W."/>
            <person name="Li S."/>
            <person name="Li H."/>
            <person name="Zhou J."/>
            <person name="Ni P."/>
            <person name="Dong W."/>
            <person name="Hu S."/>
            <person name="Zeng C."/>
            <person name="Zhang J."/>
            <person name="Zhang Y."/>
            <person name="Li R."/>
            <person name="Xu Z."/>
            <person name="Li S."/>
            <person name="Li X."/>
            <person name="Zheng H."/>
            <person name="Cong L."/>
            <person name="Lin L."/>
            <person name="Yin J."/>
            <person name="Geng J."/>
            <person name="Li G."/>
            <person name="Shi J."/>
            <person name="Liu J."/>
            <person name="Lv H."/>
            <person name="Li J."/>
            <person name="Wang J."/>
            <person name="Deng Y."/>
            <person name="Ran L."/>
            <person name="Shi X."/>
            <person name="Wang X."/>
            <person name="Wu Q."/>
            <person name="Li C."/>
            <person name="Ren X."/>
            <person name="Wang J."/>
            <person name="Wang X."/>
            <person name="Li D."/>
            <person name="Liu D."/>
            <person name="Zhang X."/>
            <person name="Ji Z."/>
            <person name="Zhao W."/>
            <person name="Sun Y."/>
            <person name="Zhang Z."/>
            <person name="Bao J."/>
            <person name="Han Y."/>
            <person name="Dong L."/>
            <person name="Ji J."/>
            <person name="Chen P."/>
            <person name="Wu S."/>
            <person name="Liu J."/>
            <person name="Xiao Y."/>
            <person name="Bu D."/>
            <person name="Tan J."/>
            <person name="Yang L."/>
            <person name="Ye C."/>
            <person name="Zhang J."/>
            <person name="Xu J."/>
            <person name="Zhou Y."/>
            <person name="Yu Y."/>
            <person name="Zhang B."/>
            <person name="Zhuang S."/>
            <person name="Wei H."/>
            <person name="Liu B."/>
            <person name="Lei M."/>
            <person name="Yu H."/>
            <person name="Li Y."/>
            <person name="Xu H."/>
            <person name="Wei S."/>
            <person name="He X."/>
            <person name="Fang L."/>
            <person name="Zhang Z."/>
            <person name="Zhang Y."/>
            <person name="Huang X."/>
            <person name="Su Z."/>
            <person name="Tong W."/>
            <person name="Li J."/>
            <person name="Tong Z."/>
            <person name="Li S."/>
            <person name="Ye J."/>
            <person name="Wang L."/>
            <person name="Fang L."/>
            <person name="Lei T."/>
            <person name="Chen C."/>
            <person name="Chen H."/>
            <person name="Xu Z."/>
            <person name="Li H."/>
            <person name="Huang H."/>
            <person name="Zhang F."/>
            <person name="Xu H."/>
            <person name="Li N."/>
            <person name="Zhao C."/>
            <person name="Li S."/>
            <person name="Dong L."/>
            <person name="Huang Y."/>
            <person name="Li L."/>
            <person name="Xi Y."/>
            <person name="Qi Q."/>
            <person name="Li W."/>
            <person name="Zhang B."/>
            <person name="Hu W."/>
            <person name="Zhang Y."/>
            <person name="Tian X."/>
            <person name="Jiao Y."/>
            <person name="Liang X."/>
            <person name="Jin J."/>
            <person name="Gao L."/>
            <person name="Zheng W."/>
            <person name="Hao B."/>
            <person name="Liu S."/>
            <person name="Wang W."/>
            <person name="Yuan L."/>
            <person name="Cao M."/>
            <person name="McDermott J."/>
            <person name="Samudrala R."/>
            <person name="Wang J."/>
            <person name="Wong G.K."/>
            <person name="Yang H."/>
        </authorList>
    </citation>
    <scope>NUCLEOTIDE SEQUENCE [LARGE SCALE GENOMIC DNA]</scope>
</reference>
<evidence type="ECO:0000256" key="2">
    <source>
        <dbReference type="ARBA" id="ARBA00022670"/>
    </source>
</evidence>
<feature type="domain" description="Ubiquitin-like protease family profile" evidence="5">
    <location>
        <begin position="172"/>
        <end position="350"/>
    </location>
</feature>
<dbReference type="GO" id="GO:0008234">
    <property type="term" value="F:cysteine-type peptidase activity"/>
    <property type="evidence" value="ECO:0007669"/>
    <property type="project" value="InterPro"/>
</dbReference>
<evidence type="ECO:0000256" key="3">
    <source>
        <dbReference type="ARBA" id="ARBA00022801"/>
    </source>
</evidence>
<comment type="similarity">
    <text evidence="1">Belongs to the peptidase C48 family.</text>
</comment>
<dbReference type="Pfam" id="PF02902">
    <property type="entry name" value="Peptidase_C48"/>
    <property type="match status" value="1"/>
</dbReference>
<keyword evidence="2" id="KW-0645">Protease</keyword>
<dbReference type="SUPFAM" id="SSF54001">
    <property type="entry name" value="Cysteine proteinases"/>
    <property type="match status" value="1"/>
</dbReference>
<feature type="compositionally biased region" description="Basic and acidic residues" evidence="4">
    <location>
        <begin position="421"/>
        <end position="435"/>
    </location>
</feature>
<dbReference type="Proteomes" id="UP000007752">
    <property type="component" value="Chromosome 5"/>
</dbReference>
<dbReference type="EMBL" id="CM000142">
    <property type="protein sequence ID" value="EEE63747.1"/>
    <property type="molecule type" value="Genomic_DNA"/>
</dbReference>
<feature type="region of interest" description="Disordered" evidence="4">
    <location>
        <begin position="413"/>
        <end position="506"/>
    </location>
</feature>